<reference evidence="1" key="2">
    <citation type="submission" date="2021-04" db="EMBL/GenBank/DDBJ databases">
        <authorList>
            <person name="Gilroy R."/>
        </authorList>
    </citation>
    <scope>NUCLEOTIDE SEQUENCE</scope>
    <source>
        <strain evidence="1">CHK195-9823</strain>
    </source>
</reference>
<gene>
    <name evidence="1" type="ORF">H9747_04135</name>
</gene>
<comment type="caution">
    <text evidence="1">The sequence shown here is derived from an EMBL/GenBank/DDBJ whole genome shotgun (WGS) entry which is preliminary data.</text>
</comment>
<proteinExistence type="predicted"/>
<dbReference type="EMBL" id="DXIQ01000025">
    <property type="protein sequence ID" value="HIV38176.1"/>
    <property type="molecule type" value="Genomic_DNA"/>
</dbReference>
<accession>A0A9D1TFM8</accession>
<evidence type="ECO:0000313" key="2">
    <source>
        <dbReference type="Proteomes" id="UP000886814"/>
    </source>
</evidence>
<protein>
    <submittedName>
        <fullName evidence="1">Uncharacterized protein</fullName>
    </submittedName>
</protein>
<dbReference type="AlphaFoldDB" id="A0A9D1TFM8"/>
<dbReference type="Proteomes" id="UP000886814">
    <property type="component" value="Unassembled WGS sequence"/>
</dbReference>
<sequence>MEDYFGEIGYSREGFISSGRFVFWKRKNGFMINIGTEKNKVIIKKFKSVKTSSGL</sequence>
<evidence type="ECO:0000313" key="1">
    <source>
        <dbReference type="EMBL" id="HIV38176.1"/>
    </source>
</evidence>
<reference evidence="1" key="1">
    <citation type="journal article" date="2021" name="PeerJ">
        <title>Extensive microbial diversity within the chicken gut microbiome revealed by metagenomics and culture.</title>
        <authorList>
            <person name="Gilroy R."/>
            <person name="Ravi A."/>
            <person name="Getino M."/>
            <person name="Pursley I."/>
            <person name="Horton D.L."/>
            <person name="Alikhan N.F."/>
            <person name="Baker D."/>
            <person name="Gharbi K."/>
            <person name="Hall N."/>
            <person name="Watson M."/>
            <person name="Adriaenssens E.M."/>
            <person name="Foster-Nyarko E."/>
            <person name="Jarju S."/>
            <person name="Secka A."/>
            <person name="Antonio M."/>
            <person name="Oren A."/>
            <person name="Chaudhuri R.R."/>
            <person name="La Ragione R."/>
            <person name="Hildebrand F."/>
            <person name="Pallen M.J."/>
        </authorList>
    </citation>
    <scope>NUCLEOTIDE SEQUENCE</scope>
    <source>
        <strain evidence="1">CHK195-9823</strain>
    </source>
</reference>
<name>A0A9D1TFM8_9FIRM</name>
<organism evidence="1 2">
    <name type="scientific">Candidatus Blautia stercorigallinarum</name>
    <dbReference type="NCBI Taxonomy" id="2838501"/>
    <lineage>
        <taxon>Bacteria</taxon>
        <taxon>Bacillati</taxon>
        <taxon>Bacillota</taxon>
        <taxon>Clostridia</taxon>
        <taxon>Lachnospirales</taxon>
        <taxon>Lachnospiraceae</taxon>
        <taxon>Blautia</taxon>
    </lineage>
</organism>